<keyword evidence="2" id="KW-0378">Hydrolase</keyword>
<dbReference type="RefSeq" id="WP_162370804.1">
    <property type="nucleotide sequence ID" value="NZ_JAAEEH010000027.1"/>
</dbReference>
<evidence type="ECO:0000259" key="1">
    <source>
        <dbReference type="Pfam" id="PF12697"/>
    </source>
</evidence>
<comment type="caution">
    <text evidence="2">The sequence shown here is derived from an EMBL/GenBank/DDBJ whole genome shotgun (WGS) entry which is preliminary data.</text>
</comment>
<keyword evidence="3" id="KW-1185">Reference proteome</keyword>
<name>A0A7X5HX33_9FIRM</name>
<feature type="domain" description="AB hydrolase-1" evidence="1">
    <location>
        <begin position="62"/>
        <end position="318"/>
    </location>
</feature>
<organism evidence="2 3">
    <name type="scientific">Anaerotalea alkaliphila</name>
    <dbReference type="NCBI Taxonomy" id="2662126"/>
    <lineage>
        <taxon>Bacteria</taxon>
        <taxon>Bacillati</taxon>
        <taxon>Bacillota</taxon>
        <taxon>Clostridia</taxon>
        <taxon>Eubacteriales</taxon>
        <taxon>Anaerotalea</taxon>
    </lineage>
</organism>
<evidence type="ECO:0000313" key="2">
    <source>
        <dbReference type="EMBL" id="NDL68081.1"/>
    </source>
</evidence>
<reference evidence="2 3" key="1">
    <citation type="submission" date="2020-01" db="EMBL/GenBank/DDBJ databases">
        <title>Anaeroalcalibacter tamaniensis gen. nov., sp. nov., moderately halophilic strictly anaerobic fermenter bacterium from mud volcano of Taman peninsula.</title>
        <authorList>
            <person name="Frolova A."/>
            <person name="Merkel A.Y."/>
            <person name="Slobodkin A.I."/>
        </authorList>
    </citation>
    <scope>NUCLEOTIDE SEQUENCE [LARGE SCALE GENOMIC DNA]</scope>
    <source>
        <strain evidence="2 3">F-3ap</strain>
    </source>
</reference>
<evidence type="ECO:0000313" key="3">
    <source>
        <dbReference type="Proteomes" id="UP000461585"/>
    </source>
</evidence>
<proteinExistence type="predicted"/>
<dbReference type="GO" id="GO:0016787">
    <property type="term" value="F:hydrolase activity"/>
    <property type="evidence" value="ECO:0007669"/>
    <property type="project" value="UniProtKB-KW"/>
</dbReference>
<dbReference type="Proteomes" id="UP000461585">
    <property type="component" value="Unassembled WGS sequence"/>
</dbReference>
<dbReference type="SUPFAM" id="SSF53474">
    <property type="entry name" value="alpha/beta-Hydrolases"/>
    <property type="match status" value="1"/>
</dbReference>
<gene>
    <name evidence="2" type="ORF">GXN74_10045</name>
</gene>
<dbReference type="Gene3D" id="3.40.50.1820">
    <property type="entry name" value="alpha/beta hydrolase"/>
    <property type="match status" value="1"/>
</dbReference>
<dbReference type="PANTHER" id="PTHR46438">
    <property type="entry name" value="ALPHA/BETA-HYDROLASES SUPERFAMILY PROTEIN"/>
    <property type="match status" value="1"/>
</dbReference>
<dbReference type="InterPro" id="IPR000073">
    <property type="entry name" value="AB_hydrolase_1"/>
</dbReference>
<accession>A0A7X5HX33</accession>
<dbReference type="AlphaFoldDB" id="A0A7X5HX33"/>
<protein>
    <submittedName>
        <fullName evidence="2">Alpha/beta fold hydrolase</fullName>
    </submittedName>
</protein>
<dbReference type="InterPro" id="IPR029058">
    <property type="entry name" value="AB_hydrolase_fold"/>
</dbReference>
<dbReference type="Pfam" id="PF12697">
    <property type="entry name" value="Abhydrolase_6"/>
    <property type="match status" value="1"/>
</dbReference>
<dbReference type="PANTHER" id="PTHR46438:SF2">
    <property type="entry name" value="ALPHA_BETA-HYDROLASES SUPERFAMILY PROTEIN"/>
    <property type="match status" value="1"/>
</dbReference>
<sequence>MKKIVKLGGWVLMAAAMTSLWNKLIFTSASFKKGIEKETGNYYHWKFGDIYYEKSGQGNPMLLVHGTSRGTSSIEFDSIVRHLSKSHTVYRLDLIGYGNSDKPKITYTAYLYIQLLGDFIKDVIGKGIPVDVIGAGKSAAYLAMACHQDPTMFKKMIFINPEDLRLLGLNPSKKDRYLKWLIESPLVGTSLFNLFHSKKQLNRLFKSEYIHKNIYVMRRYSVLFYENTHVAYNTFERQGGSKGSLGKFLFASEYCNYTNVSLQGILPQINNSIYVIQGASRSMDYRQIAEQYRSLNAAIEFAAVDHAKEFPHLEKPESTLEIIQLFLHE</sequence>
<dbReference type="EMBL" id="JAAEEH010000027">
    <property type="protein sequence ID" value="NDL68081.1"/>
    <property type="molecule type" value="Genomic_DNA"/>
</dbReference>